<evidence type="ECO:0000313" key="1">
    <source>
        <dbReference type="EMBL" id="KAK9129187.1"/>
    </source>
</evidence>
<sequence>MPTTNMRRERWWCSGNFSGVIKRLSLRVLIDERRRLMTRVVRKVRLLSLQLKKRRIGCSGGGRRMLFSYDPSSYWKNFDDGRLQLEEMELFGRSIAHI</sequence>
<gene>
    <name evidence="1" type="ORF">Sjap_009674</name>
</gene>
<proteinExistence type="predicted"/>
<dbReference type="AlphaFoldDB" id="A0AAP0P2Y7"/>
<name>A0AAP0P2Y7_9MAGN</name>
<organism evidence="1 2">
    <name type="scientific">Stephania japonica</name>
    <dbReference type="NCBI Taxonomy" id="461633"/>
    <lineage>
        <taxon>Eukaryota</taxon>
        <taxon>Viridiplantae</taxon>
        <taxon>Streptophyta</taxon>
        <taxon>Embryophyta</taxon>
        <taxon>Tracheophyta</taxon>
        <taxon>Spermatophyta</taxon>
        <taxon>Magnoliopsida</taxon>
        <taxon>Ranunculales</taxon>
        <taxon>Menispermaceae</taxon>
        <taxon>Menispermoideae</taxon>
        <taxon>Cissampelideae</taxon>
        <taxon>Stephania</taxon>
    </lineage>
</organism>
<reference evidence="1 2" key="1">
    <citation type="submission" date="2024-01" db="EMBL/GenBank/DDBJ databases">
        <title>Genome assemblies of Stephania.</title>
        <authorList>
            <person name="Yang L."/>
        </authorList>
    </citation>
    <scope>NUCLEOTIDE SEQUENCE [LARGE SCALE GENOMIC DNA]</scope>
    <source>
        <strain evidence="1">QJT</strain>
        <tissue evidence="1">Leaf</tissue>
    </source>
</reference>
<dbReference type="Proteomes" id="UP001417504">
    <property type="component" value="Unassembled WGS sequence"/>
</dbReference>
<dbReference type="EMBL" id="JBBNAE010000004">
    <property type="protein sequence ID" value="KAK9129187.1"/>
    <property type="molecule type" value="Genomic_DNA"/>
</dbReference>
<keyword evidence="2" id="KW-1185">Reference proteome</keyword>
<evidence type="ECO:0000313" key="2">
    <source>
        <dbReference type="Proteomes" id="UP001417504"/>
    </source>
</evidence>
<accession>A0AAP0P2Y7</accession>
<comment type="caution">
    <text evidence="1">The sequence shown here is derived from an EMBL/GenBank/DDBJ whole genome shotgun (WGS) entry which is preliminary data.</text>
</comment>
<protein>
    <submittedName>
        <fullName evidence="1">Uncharacterized protein</fullName>
    </submittedName>
</protein>